<keyword evidence="1" id="KW-0472">Membrane</keyword>
<evidence type="ECO:0000256" key="1">
    <source>
        <dbReference type="SAM" id="Phobius"/>
    </source>
</evidence>
<keyword evidence="1" id="KW-0812">Transmembrane</keyword>
<dbReference type="EMBL" id="FR872624">
    <property type="protein sequence ID" value="CCB90595.1"/>
    <property type="molecule type" value="Genomic_DNA"/>
</dbReference>
<sequence>MTATLESNPNSINLEAAYEKIKTPLHAIYGCKIISWKDETNAIGRRIVCGFALAGLAVAGIIDIIAGIALGILSSPAELLGYQYSRHFFLRTYYGGMTSLTFLTIFQYENVVGSTLK</sequence>
<protein>
    <submittedName>
        <fullName evidence="2">Uncharacterized protein</fullName>
    </submittedName>
</protein>
<evidence type="ECO:0000313" key="2">
    <source>
        <dbReference type="EMBL" id="CCB90595.1"/>
    </source>
</evidence>
<keyword evidence="1" id="KW-1133">Transmembrane helix</keyword>
<proteinExistence type="predicted"/>
<dbReference type="AlphaFoldDB" id="F8LAT4"/>
<accession>F8LAT4</accession>
<gene>
    <name evidence="2" type="ORF">WCH_BN09400</name>
</gene>
<feature type="transmembrane region" description="Helical" evidence="1">
    <location>
        <begin position="93"/>
        <end position="112"/>
    </location>
</feature>
<feature type="transmembrane region" description="Helical" evidence="1">
    <location>
        <begin position="47"/>
        <end position="73"/>
    </location>
</feature>
<name>F8LAT4_9BACT</name>
<reference evidence="2" key="1">
    <citation type="submission" date="2011-05" db="EMBL/GenBank/DDBJ databases">
        <title>Unity in variety -- the pan-genome of the Chlamydiae.</title>
        <authorList>
            <person name="Collingro A."/>
            <person name="Tischler P."/>
            <person name="Weinmaier T."/>
            <person name="Penz T."/>
            <person name="Heinz E."/>
            <person name="Brunham R.C."/>
            <person name="Read T.D."/>
            <person name="Bavoil P.M."/>
            <person name="Sachse K."/>
            <person name="Kahane S."/>
            <person name="Friedman M.G."/>
            <person name="Rattei T."/>
            <person name="Myers G.S.A."/>
            <person name="Horn M."/>
        </authorList>
    </citation>
    <scope>NUCLEOTIDE SEQUENCE</scope>
    <source>
        <strain evidence="2">2032/99</strain>
    </source>
</reference>
<organism evidence="2">
    <name type="scientific">Waddlia chondrophila 2032/99</name>
    <dbReference type="NCBI Taxonomy" id="765953"/>
    <lineage>
        <taxon>Bacteria</taxon>
        <taxon>Pseudomonadati</taxon>
        <taxon>Chlamydiota</taxon>
        <taxon>Chlamydiia</taxon>
        <taxon>Parachlamydiales</taxon>
        <taxon>Waddliaceae</taxon>
        <taxon>Waddlia</taxon>
    </lineage>
</organism>